<reference evidence="2" key="1">
    <citation type="submission" date="2016-10" db="EMBL/GenBank/DDBJ databases">
        <authorList>
            <person name="Varghese N."/>
            <person name="Submissions S."/>
        </authorList>
    </citation>
    <scope>NUCLEOTIDE SEQUENCE [LARGE SCALE GENOMIC DNA]</scope>
    <source>
        <strain evidence="2">DSM 17071</strain>
    </source>
</reference>
<accession>A0A1G8G1Q4</accession>
<dbReference type="EMBL" id="FNDW01000002">
    <property type="protein sequence ID" value="SDH88334.1"/>
    <property type="molecule type" value="Genomic_DNA"/>
</dbReference>
<evidence type="ECO:0000313" key="2">
    <source>
        <dbReference type="Proteomes" id="UP000198869"/>
    </source>
</evidence>
<dbReference type="Proteomes" id="UP000198869">
    <property type="component" value="Unassembled WGS sequence"/>
</dbReference>
<dbReference type="AlphaFoldDB" id="A0A1G8G1Q4"/>
<sequence length="33" mass="4055">MLDYLPQFLFDLHSDHLYYKKNTDENFTGIDLF</sequence>
<keyword evidence="2" id="KW-1185">Reference proteome</keyword>
<organism evidence="1 2">
    <name type="scientific">Chryseobacterium taeanense</name>
    <dbReference type="NCBI Taxonomy" id="311334"/>
    <lineage>
        <taxon>Bacteria</taxon>
        <taxon>Pseudomonadati</taxon>
        <taxon>Bacteroidota</taxon>
        <taxon>Flavobacteriia</taxon>
        <taxon>Flavobacteriales</taxon>
        <taxon>Weeksellaceae</taxon>
        <taxon>Chryseobacterium group</taxon>
        <taxon>Chryseobacterium</taxon>
    </lineage>
</organism>
<gene>
    <name evidence="1" type="ORF">SAMN05421846_102386</name>
</gene>
<protein>
    <submittedName>
        <fullName evidence="1">Uncharacterized protein</fullName>
    </submittedName>
</protein>
<evidence type="ECO:0000313" key="1">
    <source>
        <dbReference type="EMBL" id="SDH88334.1"/>
    </source>
</evidence>
<proteinExistence type="predicted"/>
<name>A0A1G8G1Q4_9FLAO</name>